<dbReference type="Proteomes" id="UP000184267">
    <property type="component" value="Unassembled WGS sequence"/>
</dbReference>
<gene>
    <name evidence="3" type="ORF">TRAPUB_2770</name>
</gene>
<comment type="caution">
    <text evidence="3">The sequence shown here is derived from an EMBL/GenBank/DDBJ whole genome shotgun (WGS) entry which is preliminary data.</text>
</comment>
<dbReference type="EMBL" id="MNAD01001315">
    <property type="protein sequence ID" value="OJT06369.1"/>
    <property type="molecule type" value="Genomic_DNA"/>
</dbReference>
<sequence length="403" mass="44124">MATRVQSPPGRPSMRHGSSRYRHSRSSLYVAHTPSLEPITTPDEDEDADESTVSSTPDSPPTSPSPGHGQESSSSSTDESSPPYKIAAAPLTDGVGLFATRAISKGTIVLCEAPMFTQPSPPTRTNSTVMAALSQCTRDEQRQYFNLANAHKSKGSGAPGTQPVLPALGIFETNALPCGKTRSGRRAGVFLTAARLNHSCRPNLARSWDETSQQMAFRALRDVAEGEELCLNYVDVIGTRAQRTEELQSAYGFECVCEACALGFEELAESDRRRAAIRRLFEEVAVCGNEPTLGLRKVRSFVIDWLRRCSRGSYVQVKLALQLLKEEELVHYEASFCFDGFQFCILVSDFVNAKAWIRKAWEASCNTSGPDSPASRAFKMYWANPRAHELAGVLPRATLHGPD</sequence>
<dbReference type="AlphaFoldDB" id="A0A1M2VFI6"/>
<dbReference type="SUPFAM" id="SSF82199">
    <property type="entry name" value="SET domain"/>
    <property type="match status" value="1"/>
</dbReference>
<dbReference type="InterPro" id="IPR046341">
    <property type="entry name" value="SET_dom_sf"/>
</dbReference>
<feature type="domain" description="SET" evidence="2">
    <location>
        <begin position="82"/>
        <end position="234"/>
    </location>
</feature>
<dbReference type="PANTHER" id="PTHR47332">
    <property type="entry name" value="SET DOMAIN-CONTAINING PROTEIN 5"/>
    <property type="match status" value="1"/>
</dbReference>
<protein>
    <submittedName>
        <fullName evidence="3">SET domain-containing protein 5</fullName>
    </submittedName>
</protein>
<dbReference type="OMA" id="CTRDEQR"/>
<evidence type="ECO:0000259" key="2">
    <source>
        <dbReference type="PROSITE" id="PS50280"/>
    </source>
</evidence>
<dbReference type="Gene3D" id="2.170.270.10">
    <property type="entry name" value="SET domain"/>
    <property type="match status" value="1"/>
</dbReference>
<reference evidence="3 4" key="1">
    <citation type="submission" date="2016-10" db="EMBL/GenBank/DDBJ databases">
        <title>Genome sequence of the basidiomycete white-rot fungus Trametes pubescens.</title>
        <authorList>
            <person name="Makela M.R."/>
            <person name="Granchi Z."/>
            <person name="Peng M."/>
            <person name="De Vries R.P."/>
            <person name="Grigoriev I."/>
            <person name="Riley R."/>
            <person name="Hilden K."/>
        </authorList>
    </citation>
    <scope>NUCLEOTIDE SEQUENCE [LARGE SCALE GENOMIC DNA]</scope>
    <source>
        <strain evidence="3 4">FBCC735</strain>
    </source>
</reference>
<dbReference type="CDD" id="cd20071">
    <property type="entry name" value="SET_SMYD"/>
    <property type="match status" value="1"/>
</dbReference>
<evidence type="ECO:0000313" key="4">
    <source>
        <dbReference type="Proteomes" id="UP000184267"/>
    </source>
</evidence>
<organism evidence="3 4">
    <name type="scientific">Trametes pubescens</name>
    <name type="common">White-rot fungus</name>
    <dbReference type="NCBI Taxonomy" id="154538"/>
    <lineage>
        <taxon>Eukaryota</taxon>
        <taxon>Fungi</taxon>
        <taxon>Dikarya</taxon>
        <taxon>Basidiomycota</taxon>
        <taxon>Agaricomycotina</taxon>
        <taxon>Agaricomycetes</taxon>
        <taxon>Polyporales</taxon>
        <taxon>Polyporaceae</taxon>
        <taxon>Trametes</taxon>
    </lineage>
</organism>
<feature type="compositionally biased region" description="Low complexity" evidence="1">
    <location>
        <begin position="65"/>
        <end position="83"/>
    </location>
</feature>
<name>A0A1M2VFI6_TRAPU</name>
<accession>A0A1M2VFI6</accession>
<dbReference type="PANTHER" id="PTHR47332:SF4">
    <property type="entry name" value="SET DOMAIN-CONTAINING PROTEIN 5"/>
    <property type="match status" value="1"/>
</dbReference>
<dbReference type="InterPro" id="IPR001214">
    <property type="entry name" value="SET_dom"/>
</dbReference>
<dbReference type="OrthoDB" id="265717at2759"/>
<dbReference type="STRING" id="154538.A0A1M2VFI6"/>
<dbReference type="Pfam" id="PF00856">
    <property type="entry name" value="SET"/>
    <property type="match status" value="1"/>
</dbReference>
<dbReference type="InterPro" id="IPR053185">
    <property type="entry name" value="SET_domain_protein"/>
</dbReference>
<evidence type="ECO:0000313" key="3">
    <source>
        <dbReference type="EMBL" id="OJT06369.1"/>
    </source>
</evidence>
<feature type="region of interest" description="Disordered" evidence="1">
    <location>
        <begin position="1"/>
        <end position="87"/>
    </location>
</feature>
<keyword evidence="4" id="KW-1185">Reference proteome</keyword>
<dbReference type="PROSITE" id="PS50280">
    <property type="entry name" value="SET"/>
    <property type="match status" value="1"/>
</dbReference>
<proteinExistence type="predicted"/>
<evidence type="ECO:0000256" key="1">
    <source>
        <dbReference type="SAM" id="MobiDB-lite"/>
    </source>
</evidence>
<feature type="compositionally biased region" description="Basic residues" evidence="1">
    <location>
        <begin position="13"/>
        <end position="25"/>
    </location>
</feature>
<dbReference type="SMART" id="SM00317">
    <property type="entry name" value="SET"/>
    <property type="match status" value="1"/>
</dbReference>